<name>A7TIU8_VANPO</name>
<dbReference type="InterPro" id="IPR051954">
    <property type="entry name" value="tRNA_methyltransferase_THADA"/>
</dbReference>
<dbReference type="GeneID" id="5546009"/>
<dbReference type="Pfam" id="PF25151">
    <property type="entry name" value="TPR_Trm732_C"/>
    <property type="match status" value="1"/>
</dbReference>
<dbReference type="OrthoDB" id="73997at2759"/>
<keyword evidence="7" id="KW-1185">Reference proteome</keyword>
<feature type="domain" description="tRNA (32-2'-O)-methyltransferase regulator THADA-like TPR repeats region" evidence="4">
    <location>
        <begin position="233"/>
        <end position="498"/>
    </location>
</feature>
<dbReference type="STRING" id="436907.A7TIU8"/>
<dbReference type="InterPro" id="IPR056843">
    <property type="entry name" value="THADA-like_TPR"/>
</dbReference>
<evidence type="ECO:0000259" key="3">
    <source>
        <dbReference type="Pfam" id="PF10350"/>
    </source>
</evidence>
<sequence length="1431" mass="163674">MEASNLIRDEILSSKEFLLKTNPLKLQNNDILEKLDEFEHVFNSLFQYINNNDADMNDQVRLLLVDSFAIWIQRSLQVIKGKHHVKEDYKSIVQNSLLTVDKGSIVFQYVIDFWTDGNAALVNALKDMFTKMLALLYLLFDKNHLDTLIKTEWIDKVRNIPSTLKVKYYMLEILSSYVDMNNLLDSDQDLIISSLSLMYSDSLSTQIGKGISKLLLNIFEFHYNSDLANLDAWMSIWVKPVLYYLDDAKFSKSIELYILIPLLKNSQKEMFYAFIKLLPDGKPHQLLSILKIGQELSIEEEPFHNEKLIKLQVLQDLLQIDDYKLSAFELLTFSSKKSKPVKPYIFDIIISNIGTFMVDNEIETRNYFCSAFKHFIIRLRDSSYALNRDLGKLKKANKFPEEQSQKLTEINKIYEFFEWVIKFIQFQLCPGSQYQRMNASFKILKSIIESGLDDSVPAKYTDNREKREYPFSISIFTQKSMLRLLIDNLCSNYNDIRQSARENLMIAFDSNRSDELLKLIDIEALYHKANSMLKRYQSSDMGASLYEFLYCISNDKISFINRLLLELENKIPNNDDEYISNVNFPISGYCTAIALILNNWEQSNQISSTESISDLVISKVLKIWNTVKEIVTHDASDGILPKKFELSGVSDQLIISYAFRSIKESSAMLDSLLKKFTLNRGQYTSIGNLLISQLINIRHSGAFQAVLPTFESCCSKCRKEIPDQLNNWLKQIILSIETKTQHITRRSGGLPFLITTILGSEIGKTRVDLDYAVQNLMRIATEEISEHQDKYDLPQINALNCIKAIFIESKLADACSPYISKALSLSLSNFTSDIWAIRNCSIMLFTSLQNRLFGKAGKSISARLFFTRHEHIREELLSTLRNSLNSTNSVDGKVENSNNLESVFLVISLLQRLKPTPGYNGLDEFKVEIYKCLSYSNWKIRDIAARTVGLLSDNQIEQCSILLESISLVDQNKCHGSLLAVRNILNSINKSNFKVQINQHLIESIVSCCSEIILKNNCFVTIKAYLEIIEILLGYSDIFNDVQYQYLISSIGNMFVSFNSSISIDGSKQLCLGKALQLLLNYEKEEVKLEVCQLGLLSPYFEVQLVAVTHILNSYDLSKNEYSILSGILLEMYHEGNLMPELAAKVILALQGTKDELPIKSLINLIETPNSEDLQLAAIEVIGGHLLIDTNIWNKVKKYCGDTYSENYRLAALRCSIKFFEKTKNPASGIQIFKMLSDDDIDIRTEASKYLNHSLFKLEGYKENKCPYVTSKDFAVKFGKSVQSSVTADLLLDELVDFVMQLTIVLKDSATETLFDVEKDNQYRNDIEQKLLFIGMLNSMDTNNLGIFSKTNELLEYCVGIFEELAITDSPLGWASNPDVFGRIIVLTRMVKVFSTENMEKLLNIFESFKIHDMVTELVNEGTCISSLYMV</sequence>
<evidence type="ECO:0000256" key="2">
    <source>
        <dbReference type="ARBA" id="ARBA00022694"/>
    </source>
</evidence>
<dbReference type="Proteomes" id="UP000000267">
    <property type="component" value="Unassembled WGS sequence"/>
</dbReference>
<evidence type="ECO:0000259" key="4">
    <source>
        <dbReference type="Pfam" id="PF25150"/>
    </source>
</evidence>
<dbReference type="OMA" id="TQHITRR"/>
<gene>
    <name evidence="6" type="ORF">Kpol_541p3</name>
</gene>
<dbReference type="Pfam" id="PF10350">
    <property type="entry name" value="DUF2428"/>
    <property type="match status" value="1"/>
</dbReference>
<dbReference type="InterPro" id="IPR019442">
    <property type="entry name" value="THADA/TRM732_DUF2428"/>
</dbReference>
<comment type="similarity">
    <text evidence="1">Belongs to the THADA family.</text>
</comment>
<evidence type="ECO:0000313" key="7">
    <source>
        <dbReference type="Proteomes" id="UP000000267"/>
    </source>
</evidence>
<keyword evidence="2" id="KW-0819">tRNA processing</keyword>
<evidence type="ECO:0000259" key="5">
    <source>
        <dbReference type="Pfam" id="PF25151"/>
    </source>
</evidence>
<dbReference type="InterPro" id="IPR016024">
    <property type="entry name" value="ARM-type_fold"/>
</dbReference>
<evidence type="ECO:0000256" key="1">
    <source>
        <dbReference type="ARBA" id="ARBA00010409"/>
    </source>
</evidence>
<proteinExistence type="inferred from homology"/>
<dbReference type="InParanoid" id="A7TIU8"/>
<dbReference type="eggNOG" id="KOG1810">
    <property type="taxonomic scope" value="Eukaryota"/>
</dbReference>
<dbReference type="GO" id="GO:0005829">
    <property type="term" value="C:cytosol"/>
    <property type="evidence" value="ECO:0007669"/>
    <property type="project" value="TreeGrafter"/>
</dbReference>
<dbReference type="SUPFAM" id="SSF48371">
    <property type="entry name" value="ARM repeat"/>
    <property type="match status" value="1"/>
</dbReference>
<dbReference type="HOGENOM" id="CLU_001011_2_0_1"/>
<dbReference type="KEGG" id="vpo:Kpol_541p3"/>
<reference evidence="6 7" key="1">
    <citation type="journal article" date="2007" name="Proc. Natl. Acad. Sci. U.S.A.">
        <title>Independent sorting-out of thousands of duplicated gene pairs in two yeast species descended from a whole-genome duplication.</title>
        <authorList>
            <person name="Scannell D.R."/>
            <person name="Frank A.C."/>
            <person name="Conant G.C."/>
            <person name="Byrne K.P."/>
            <person name="Woolfit M."/>
            <person name="Wolfe K.H."/>
        </authorList>
    </citation>
    <scope>NUCLEOTIDE SEQUENCE [LARGE SCALE GENOMIC DNA]</scope>
    <source>
        <strain evidence="7">ATCC 22028 / DSM 70294 / BCRC 21397 / CBS 2163 / NBRC 10782 / NRRL Y-8283 / UCD 57-17</strain>
    </source>
</reference>
<organism evidence="7">
    <name type="scientific">Vanderwaltozyma polyspora (strain ATCC 22028 / DSM 70294 / BCRC 21397 / CBS 2163 / NBRC 10782 / NRRL Y-8283 / UCD 57-17)</name>
    <name type="common">Kluyveromyces polysporus</name>
    <dbReference type="NCBI Taxonomy" id="436907"/>
    <lineage>
        <taxon>Eukaryota</taxon>
        <taxon>Fungi</taxon>
        <taxon>Dikarya</taxon>
        <taxon>Ascomycota</taxon>
        <taxon>Saccharomycotina</taxon>
        <taxon>Saccharomycetes</taxon>
        <taxon>Saccharomycetales</taxon>
        <taxon>Saccharomycetaceae</taxon>
        <taxon>Vanderwaltozyma</taxon>
    </lineage>
</organism>
<feature type="domain" description="tRNA (32-2'-O)-methyltransferase regulator THADA-like C-terminal TPR repeats region" evidence="5">
    <location>
        <begin position="838"/>
        <end position="984"/>
    </location>
</feature>
<dbReference type="GO" id="GO:0002130">
    <property type="term" value="P:wobble position ribose methylation"/>
    <property type="evidence" value="ECO:0007669"/>
    <property type="project" value="EnsemblFungi"/>
</dbReference>
<dbReference type="RefSeq" id="XP_001645618.1">
    <property type="nucleotide sequence ID" value="XM_001645568.1"/>
</dbReference>
<feature type="domain" description="DUF2428" evidence="3">
    <location>
        <begin position="616"/>
        <end position="836"/>
    </location>
</feature>
<dbReference type="PhylomeDB" id="A7TIU8"/>
<dbReference type="FunCoup" id="A7TIU8">
    <property type="interactions" value="36"/>
</dbReference>
<dbReference type="PANTHER" id="PTHR14387:SF0">
    <property type="entry name" value="DUF2428 DOMAIN-CONTAINING PROTEIN"/>
    <property type="match status" value="1"/>
</dbReference>
<protein>
    <submittedName>
        <fullName evidence="6">Uncharacterized protein</fullName>
    </submittedName>
</protein>
<accession>A7TIU8</accession>
<dbReference type="InterPro" id="IPR056842">
    <property type="entry name" value="THADA-like_TPR_C"/>
</dbReference>
<evidence type="ECO:0000313" key="6">
    <source>
        <dbReference type="EMBL" id="EDO17760.1"/>
    </source>
</evidence>
<dbReference type="PANTHER" id="PTHR14387">
    <property type="entry name" value="THADA/DEATH RECEPTOR INTERACTING PROTEIN"/>
    <property type="match status" value="1"/>
</dbReference>
<dbReference type="Pfam" id="PF25150">
    <property type="entry name" value="TPR_Trm732"/>
    <property type="match status" value="1"/>
</dbReference>
<dbReference type="EMBL" id="DS480398">
    <property type="protein sequence ID" value="EDO17760.1"/>
    <property type="molecule type" value="Genomic_DNA"/>
</dbReference>